<dbReference type="PANTHER" id="PTHR37383">
    <property type="entry name" value="OS01G0694200 PROTEIN"/>
    <property type="match status" value="1"/>
</dbReference>
<dbReference type="OrthoDB" id="1925091at2759"/>
<evidence type="ECO:0000313" key="2">
    <source>
        <dbReference type="EMBL" id="GFY86811.1"/>
    </source>
</evidence>
<dbReference type="AlphaFoldDB" id="A0A7J0EK14"/>
<proteinExistence type="predicted"/>
<protein>
    <submittedName>
        <fullName evidence="2">Uncharacterized protein</fullName>
    </submittedName>
</protein>
<name>A0A7J0EK14_9ERIC</name>
<dbReference type="EMBL" id="BJWL01000005">
    <property type="protein sequence ID" value="GFY86811.1"/>
    <property type="molecule type" value="Genomic_DNA"/>
</dbReference>
<comment type="caution">
    <text evidence="2">The sequence shown here is derived from an EMBL/GenBank/DDBJ whole genome shotgun (WGS) entry which is preliminary data.</text>
</comment>
<sequence>MVVVEARKLSLPQTPSVSSLLFDPSSLSLALMHSDSSLSLYPSLSPLSLASLPPPQTTVPSPSSSAAFLRLHGPNPNSNPRVLFVAAAPLRGGTAVLLRFWILLGNTQSFAKSRVVCNQTGLEFDDHKSGVVFRVRHGASVKLVGSINVFVMYSVSNSKIWVFSARMVDDDDNSVTVKLMKCAVIDCCLPVFAISISFGFLILGEENGVRVFPLRPLVKGRVKRENRKLNNGLSYGKLGGQRLNLPNGVSQKIDGSEVLYDDSVNSKVVENSSNGYLEEKSEKHSDSGK</sequence>
<evidence type="ECO:0000313" key="3">
    <source>
        <dbReference type="Proteomes" id="UP000585474"/>
    </source>
</evidence>
<feature type="region of interest" description="Disordered" evidence="1">
    <location>
        <begin position="270"/>
        <end position="289"/>
    </location>
</feature>
<evidence type="ECO:0000256" key="1">
    <source>
        <dbReference type="SAM" id="MobiDB-lite"/>
    </source>
</evidence>
<reference evidence="2 3" key="1">
    <citation type="submission" date="2019-07" db="EMBL/GenBank/DDBJ databases">
        <title>De Novo Assembly of kiwifruit Actinidia rufa.</title>
        <authorList>
            <person name="Sugita-Konishi S."/>
            <person name="Sato K."/>
            <person name="Mori E."/>
            <person name="Abe Y."/>
            <person name="Kisaki G."/>
            <person name="Hamano K."/>
            <person name="Suezawa K."/>
            <person name="Otani M."/>
            <person name="Fukuda T."/>
            <person name="Manabe T."/>
            <person name="Gomi K."/>
            <person name="Tabuchi M."/>
            <person name="Akimitsu K."/>
            <person name="Kataoka I."/>
        </authorList>
    </citation>
    <scope>NUCLEOTIDE SEQUENCE [LARGE SCALE GENOMIC DNA]</scope>
    <source>
        <strain evidence="3">cv. Fuchu</strain>
    </source>
</reference>
<feature type="compositionally biased region" description="Basic and acidic residues" evidence="1">
    <location>
        <begin position="277"/>
        <end position="289"/>
    </location>
</feature>
<gene>
    <name evidence="2" type="ORF">Acr_05g0004500</name>
</gene>
<organism evidence="2 3">
    <name type="scientific">Actinidia rufa</name>
    <dbReference type="NCBI Taxonomy" id="165716"/>
    <lineage>
        <taxon>Eukaryota</taxon>
        <taxon>Viridiplantae</taxon>
        <taxon>Streptophyta</taxon>
        <taxon>Embryophyta</taxon>
        <taxon>Tracheophyta</taxon>
        <taxon>Spermatophyta</taxon>
        <taxon>Magnoliopsida</taxon>
        <taxon>eudicotyledons</taxon>
        <taxon>Gunneridae</taxon>
        <taxon>Pentapetalae</taxon>
        <taxon>asterids</taxon>
        <taxon>Ericales</taxon>
        <taxon>Actinidiaceae</taxon>
        <taxon>Actinidia</taxon>
    </lineage>
</organism>
<keyword evidence="3" id="KW-1185">Reference proteome</keyword>
<dbReference type="Proteomes" id="UP000585474">
    <property type="component" value="Unassembled WGS sequence"/>
</dbReference>
<dbReference type="PANTHER" id="PTHR37383:SF1">
    <property type="entry name" value="OS01G0694200 PROTEIN"/>
    <property type="match status" value="1"/>
</dbReference>
<accession>A0A7J0EK14</accession>